<keyword evidence="15" id="KW-1185">Reference proteome</keyword>
<dbReference type="FunFam" id="3.30.70.20:FF:000002">
    <property type="entry name" value="NADH-ubiquinone oxidoreductase 75 kDa subunit"/>
    <property type="match status" value="1"/>
</dbReference>
<keyword evidence="4 10" id="KW-0479">Metal-binding</keyword>
<keyword evidence="10" id="KW-0874">Quinone</keyword>
<dbReference type="InterPro" id="IPR006656">
    <property type="entry name" value="Mopterin_OxRdtase"/>
</dbReference>
<dbReference type="InterPro" id="IPR010228">
    <property type="entry name" value="NADH_UbQ_OxRdtase_Gsu"/>
</dbReference>
<dbReference type="NCBIfam" id="TIGR01973">
    <property type="entry name" value="NuoG"/>
    <property type="match status" value="1"/>
</dbReference>
<dbReference type="CDD" id="cd00207">
    <property type="entry name" value="fer2"/>
    <property type="match status" value="1"/>
</dbReference>
<keyword evidence="8 10" id="KW-0520">NAD</keyword>
<evidence type="ECO:0000256" key="2">
    <source>
        <dbReference type="ARBA" id="ARBA00005404"/>
    </source>
</evidence>
<dbReference type="InterPro" id="IPR006963">
    <property type="entry name" value="Mopterin_OxRdtase_4Fe-4S_dom"/>
</dbReference>
<dbReference type="InterPro" id="IPR050123">
    <property type="entry name" value="Prok_molybdopt-oxidoreductase"/>
</dbReference>
<dbReference type="PROSITE" id="PS51085">
    <property type="entry name" value="2FE2S_FER_2"/>
    <property type="match status" value="1"/>
</dbReference>
<dbReference type="FunFam" id="3.10.20.740:FF:000001">
    <property type="entry name" value="NADH-quinone oxidoreductase subunit G"/>
    <property type="match status" value="1"/>
</dbReference>
<gene>
    <name evidence="14" type="ORF">BEN30_07160</name>
</gene>
<evidence type="ECO:0000256" key="9">
    <source>
        <dbReference type="ARBA" id="ARBA00047712"/>
    </source>
</evidence>
<keyword evidence="5 10" id="KW-1278">Translocase</keyword>
<keyword evidence="10" id="KW-0001">2Fe-2S</keyword>
<evidence type="ECO:0000256" key="1">
    <source>
        <dbReference type="ARBA" id="ARBA00001966"/>
    </source>
</evidence>
<dbReference type="InterPro" id="IPR001041">
    <property type="entry name" value="2Fe-2S_ferredoxin-type"/>
</dbReference>
<dbReference type="RefSeq" id="WP_069957367.1">
    <property type="nucleotide sequence ID" value="NZ_MCGG01000017.1"/>
</dbReference>
<dbReference type="GO" id="GO:0016020">
    <property type="term" value="C:membrane"/>
    <property type="evidence" value="ECO:0007669"/>
    <property type="project" value="InterPro"/>
</dbReference>
<dbReference type="OrthoDB" id="9803192at2"/>
<feature type="domain" description="2Fe-2S ferredoxin-type" evidence="11">
    <location>
        <begin position="2"/>
        <end position="78"/>
    </location>
</feature>
<keyword evidence="6 10" id="KW-0408">Iron</keyword>
<dbReference type="PANTHER" id="PTHR43105:SF13">
    <property type="entry name" value="NADH-UBIQUINONE OXIDOREDUCTASE 75 KDA SUBUNIT, MITOCHONDRIAL"/>
    <property type="match status" value="1"/>
</dbReference>
<dbReference type="FunFam" id="3.30.200.210:FF:000002">
    <property type="entry name" value="NADH-ubiquinone oxidoreductase 75 kDa subunit"/>
    <property type="match status" value="1"/>
</dbReference>
<comment type="cofactor">
    <cofactor evidence="1 10">
        <name>[4Fe-4S] cluster</name>
        <dbReference type="ChEBI" id="CHEBI:49883"/>
    </cofactor>
</comment>
<dbReference type="Pfam" id="PF00384">
    <property type="entry name" value="Molybdopterin"/>
    <property type="match status" value="1"/>
</dbReference>
<dbReference type="Pfam" id="PF22117">
    <property type="entry name" value="Fer4_Nqo3"/>
    <property type="match status" value="1"/>
</dbReference>
<accession>A0A1E5Q9B2</accession>
<evidence type="ECO:0000313" key="14">
    <source>
        <dbReference type="EMBL" id="OEJ68038.1"/>
    </source>
</evidence>
<dbReference type="Pfam" id="PF10588">
    <property type="entry name" value="NADH-G_4Fe-4S_3"/>
    <property type="match status" value="1"/>
</dbReference>
<dbReference type="EMBL" id="MCGG01000017">
    <property type="protein sequence ID" value="OEJ68038.1"/>
    <property type="molecule type" value="Genomic_DNA"/>
</dbReference>
<evidence type="ECO:0000256" key="6">
    <source>
        <dbReference type="ARBA" id="ARBA00023004"/>
    </source>
</evidence>
<dbReference type="Gene3D" id="3.40.50.740">
    <property type="match status" value="1"/>
</dbReference>
<evidence type="ECO:0000259" key="11">
    <source>
        <dbReference type="PROSITE" id="PS51085"/>
    </source>
</evidence>
<dbReference type="GO" id="GO:0008137">
    <property type="term" value="F:NADH dehydrogenase (ubiquinone) activity"/>
    <property type="evidence" value="ECO:0007669"/>
    <property type="project" value="UniProtKB-UniRule"/>
</dbReference>
<evidence type="ECO:0000259" key="13">
    <source>
        <dbReference type="PROSITE" id="PS51839"/>
    </source>
</evidence>
<dbReference type="SMART" id="SM00929">
    <property type="entry name" value="NADH-G_4Fe-4S_3"/>
    <property type="match status" value="1"/>
</dbReference>
<dbReference type="PROSITE" id="PS51669">
    <property type="entry name" value="4FE4S_MOW_BIS_MGD"/>
    <property type="match status" value="1"/>
</dbReference>
<dbReference type="Gene3D" id="3.30.200.210">
    <property type="match status" value="1"/>
</dbReference>
<dbReference type="GO" id="GO:0016651">
    <property type="term" value="F:oxidoreductase activity, acting on NAD(P)H"/>
    <property type="evidence" value="ECO:0007669"/>
    <property type="project" value="InterPro"/>
</dbReference>
<dbReference type="GO" id="GO:0046872">
    <property type="term" value="F:metal ion binding"/>
    <property type="evidence" value="ECO:0007669"/>
    <property type="project" value="UniProtKB-UniRule"/>
</dbReference>
<protein>
    <recommendedName>
        <fullName evidence="10">NADH-quinone oxidoreductase</fullName>
        <ecNumber evidence="10">7.1.1.-</ecNumber>
    </recommendedName>
</protein>
<dbReference type="SUPFAM" id="SSF53706">
    <property type="entry name" value="Formate dehydrogenase/DMSO reductase, domains 1-3"/>
    <property type="match status" value="1"/>
</dbReference>
<dbReference type="EC" id="7.1.1.-" evidence="10"/>
<dbReference type="CDD" id="cd02773">
    <property type="entry name" value="MopB_Res-Cmplx1_Nad11"/>
    <property type="match status" value="1"/>
</dbReference>
<dbReference type="STRING" id="28181.BEN30_07160"/>
<name>A0A1E5Q9B2_9PROT</name>
<dbReference type="InterPro" id="IPR054351">
    <property type="entry name" value="NADH_UbQ_OxRdtase_ferredoxin"/>
</dbReference>
<dbReference type="GO" id="GO:0042773">
    <property type="term" value="P:ATP synthesis coupled electron transport"/>
    <property type="evidence" value="ECO:0007669"/>
    <property type="project" value="InterPro"/>
</dbReference>
<evidence type="ECO:0000256" key="4">
    <source>
        <dbReference type="ARBA" id="ARBA00022723"/>
    </source>
</evidence>
<comment type="function">
    <text evidence="10">NDH-1 shuttles electrons from NADH, via FMN and iron-sulfur (Fe-S) centers, to quinones in the respiratory chain. Couples the redox reaction to proton translocation (for every two electrons transferred, four hydrogen ions are translocated across the cytoplasmic membrane), and thus conserves the redox energy in a proton gradient.</text>
</comment>
<evidence type="ECO:0000313" key="15">
    <source>
        <dbReference type="Proteomes" id="UP000095347"/>
    </source>
</evidence>
<dbReference type="GO" id="GO:0051537">
    <property type="term" value="F:2 iron, 2 sulfur cluster binding"/>
    <property type="evidence" value="ECO:0007669"/>
    <property type="project" value="UniProtKB-UniRule"/>
</dbReference>
<dbReference type="InterPro" id="IPR036010">
    <property type="entry name" value="2Fe-2S_ferredoxin-like_sf"/>
</dbReference>
<comment type="catalytic activity">
    <reaction evidence="9 10">
        <text>a quinone + NADH + 5 H(+)(in) = a quinol + NAD(+) + 4 H(+)(out)</text>
        <dbReference type="Rhea" id="RHEA:57888"/>
        <dbReference type="ChEBI" id="CHEBI:15378"/>
        <dbReference type="ChEBI" id="CHEBI:24646"/>
        <dbReference type="ChEBI" id="CHEBI:57540"/>
        <dbReference type="ChEBI" id="CHEBI:57945"/>
        <dbReference type="ChEBI" id="CHEBI:132124"/>
    </reaction>
</comment>
<evidence type="ECO:0000259" key="12">
    <source>
        <dbReference type="PROSITE" id="PS51669"/>
    </source>
</evidence>
<dbReference type="SUPFAM" id="SSF54292">
    <property type="entry name" value="2Fe-2S ferredoxin-like"/>
    <property type="match status" value="1"/>
</dbReference>
<sequence length="686" mass="73493">MPKLTIDGTEIEVEAGLTVLQACELAGAEVPRFCYHERLPLSGNCRMCLVEMERAPKPVASCCMPVGEGMVIHTNTEKVKKMREAVMEFLLINHPLDCPICDQGGECDLQDQAMTYGTGISRYTETKRAVENKNFSPLIRGVMTRCIHCTRCVRFANEIAGTGELGGVFRGEHLEIGTYVDKAISSELSGNMIDLCPVGALTSAPYAFKARPWELKKTESVDVLDAVGANIRVDTRGGEVLRIVPRLHEDVNEEWLGDKSRFACDGLGRQRLDQPYVKKDGKLLPATWEEAFAAIKAKVDGLAGSKIAALAGDTADVEAMTALKDLLAKLGSKNVDCRQEGSAVDPSVRASYIFNTSIAGIEEADAVLIIGSNPRIEAPVLNARIRKRYLKGGLAVGVVGPSTDLTYKHDYFGDDPAVLAQIVSGKHAFAKVLKKAKKPMLILGAGALMRADGAAILAAAKAIADGFGLIAEGWNGFNVLQTAASRVGGLDIGFSSKDGGLDTAGILDACGDGKIEVLYLLAADGMEAAKLGDTFIIYQGHHGDSGAHMADVILPGAAYTEKNATYVNTEGRVQRGQLAVFAPGQAKEDWAIVRALSAVLGKTLGYDTLAQVRARMVELNPIFATLDELQPAEWVDFGVAGDIQSKPLSSHIRNYYMTDPISRASETMAACTAEFMVETERTGTDG</sequence>
<evidence type="ECO:0000256" key="3">
    <source>
        <dbReference type="ARBA" id="ARBA00022485"/>
    </source>
</evidence>
<evidence type="ECO:0000256" key="7">
    <source>
        <dbReference type="ARBA" id="ARBA00023014"/>
    </source>
</evidence>
<feature type="domain" description="4Fe-4S Mo/W bis-MGD-type" evidence="12">
    <location>
        <begin position="215"/>
        <end position="271"/>
    </location>
</feature>
<dbReference type="PANTHER" id="PTHR43105">
    <property type="entry name" value="RESPIRATORY NITRATE REDUCTASE"/>
    <property type="match status" value="1"/>
</dbReference>
<keyword evidence="3 10" id="KW-0004">4Fe-4S</keyword>
<keyword evidence="7 10" id="KW-0411">Iron-sulfur</keyword>
<feature type="domain" description="4Fe-4S His(Cys)3-ligated-type" evidence="13">
    <location>
        <begin position="78"/>
        <end position="117"/>
    </location>
</feature>
<dbReference type="SUPFAM" id="SSF54862">
    <property type="entry name" value="4Fe-4S ferredoxins"/>
    <property type="match status" value="1"/>
</dbReference>
<dbReference type="AlphaFoldDB" id="A0A1E5Q9B2"/>
<dbReference type="Pfam" id="PF09326">
    <property type="entry name" value="NADH_dhqG_C"/>
    <property type="match status" value="1"/>
</dbReference>
<dbReference type="Pfam" id="PF22151">
    <property type="entry name" value="Fer4_NDSU1"/>
    <property type="match status" value="1"/>
</dbReference>
<comment type="cofactor">
    <cofactor evidence="10">
        <name>[2Fe-2S] cluster</name>
        <dbReference type="ChEBI" id="CHEBI:190135"/>
    </cofactor>
    <text evidence="10">Binds 1 [2Fe-2S] cluster per subunit.</text>
</comment>
<comment type="caution">
    <text evidence="14">The sequence shown here is derived from an EMBL/GenBank/DDBJ whole genome shotgun (WGS) entry which is preliminary data.</text>
</comment>
<reference evidence="15" key="1">
    <citation type="submission" date="2016-07" db="EMBL/GenBank/DDBJ databases">
        <authorList>
            <person name="Florea S."/>
            <person name="Webb J.S."/>
            <person name="Jaromczyk J."/>
            <person name="Schardl C.L."/>
        </authorList>
    </citation>
    <scope>NUCLEOTIDE SEQUENCE [LARGE SCALE GENOMIC DNA]</scope>
    <source>
        <strain evidence="15">MV-1</strain>
    </source>
</reference>
<evidence type="ECO:0000256" key="8">
    <source>
        <dbReference type="ARBA" id="ARBA00023027"/>
    </source>
</evidence>
<dbReference type="GO" id="GO:0051539">
    <property type="term" value="F:4 iron, 4 sulfur cluster binding"/>
    <property type="evidence" value="ECO:0007669"/>
    <property type="project" value="UniProtKB-KW"/>
</dbReference>
<dbReference type="Proteomes" id="UP000095347">
    <property type="component" value="Unassembled WGS sequence"/>
</dbReference>
<dbReference type="GO" id="GO:0048038">
    <property type="term" value="F:quinone binding"/>
    <property type="evidence" value="ECO:0007669"/>
    <property type="project" value="UniProtKB-UniRule"/>
</dbReference>
<dbReference type="PROSITE" id="PS51839">
    <property type="entry name" value="4FE4S_HC3"/>
    <property type="match status" value="1"/>
</dbReference>
<comment type="similarity">
    <text evidence="2 10">Belongs to the complex I 75 kDa subunit family.</text>
</comment>
<dbReference type="Pfam" id="PF13510">
    <property type="entry name" value="Fer2_4"/>
    <property type="match status" value="1"/>
</dbReference>
<dbReference type="InterPro" id="IPR019574">
    <property type="entry name" value="NADH_UbQ_OxRdtase_Gsu_4Fe4S-bd"/>
</dbReference>
<dbReference type="PROSITE" id="PS00643">
    <property type="entry name" value="COMPLEX1_75K_3"/>
    <property type="match status" value="1"/>
</dbReference>
<dbReference type="InterPro" id="IPR015405">
    <property type="entry name" value="NDUFS1-like_C"/>
</dbReference>
<dbReference type="PROSITE" id="PS00641">
    <property type="entry name" value="COMPLEX1_75K_1"/>
    <property type="match status" value="1"/>
</dbReference>
<dbReference type="Gene3D" id="3.10.20.740">
    <property type="match status" value="1"/>
</dbReference>
<evidence type="ECO:0000256" key="10">
    <source>
        <dbReference type="RuleBase" id="RU003525"/>
    </source>
</evidence>
<evidence type="ECO:0000256" key="5">
    <source>
        <dbReference type="ARBA" id="ARBA00022967"/>
    </source>
</evidence>
<dbReference type="PROSITE" id="PS00642">
    <property type="entry name" value="COMPLEX1_75K_2"/>
    <property type="match status" value="1"/>
</dbReference>
<organism evidence="14 15">
    <name type="scientific">Magnetovibrio blakemorei</name>
    <dbReference type="NCBI Taxonomy" id="28181"/>
    <lineage>
        <taxon>Bacteria</taxon>
        <taxon>Pseudomonadati</taxon>
        <taxon>Pseudomonadota</taxon>
        <taxon>Alphaproteobacteria</taxon>
        <taxon>Rhodospirillales</taxon>
        <taxon>Magnetovibrionaceae</taxon>
        <taxon>Magnetovibrio</taxon>
    </lineage>
</organism>
<dbReference type="InterPro" id="IPR000283">
    <property type="entry name" value="NADH_UbQ_OxRdtase_75kDa_su_CS"/>
</dbReference>
<proteinExistence type="inferred from homology"/>
<dbReference type="Gene3D" id="3.30.70.20">
    <property type="match status" value="1"/>
</dbReference>